<proteinExistence type="predicted"/>
<accession>A0A2U3LM06</accession>
<dbReference type="EMBL" id="OMOF01000575">
    <property type="protein sequence ID" value="SPF52862.1"/>
    <property type="molecule type" value="Genomic_DNA"/>
</dbReference>
<name>A0A2U3LM06_9FIRM</name>
<reference evidence="2" key="1">
    <citation type="submission" date="2018-02" db="EMBL/GenBank/DDBJ databases">
        <authorList>
            <person name="Hausmann B."/>
        </authorList>
    </citation>
    <scope>NUCLEOTIDE SEQUENCE [LARGE SCALE GENOMIC DNA]</scope>
    <source>
        <strain evidence="2">Peat soil MAG SbF1</strain>
    </source>
</reference>
<evidence type="ECO:0000313" key="1">
    <source>
        <dbReference type="EMBL" id="SPF52862.1"/>
    </source>
</evidence>
<gene>
    <name evidence="1" type="ORF">SBF1_6160004</name>
</gene>
<dbReference type="Proteomes" id="UP000238916">
    <property type="component" value="Unassembled WGS sequence"/>
</dbReference>
<sequence length="55" mass="6468">MRKNYFAKLVNYMKYVYHLKRGLNKLSDGRVNLTYSIGVKLFYLCFLVLCKGNVA</sequence>
<evidence type="ECO:0000313" key="2">
    <source>
        <dbReference type="Proteomes" id="UP000238916"/>
    </source>
</evidence>
<organism evidence="1 2">
    <name type="scientific">Candidatus Desulfosporosinus infrequens</name>
    <dbReference type="NCBI Taxonomy" id="2043169"/>
    <lineage>
        <taxon>Bacteria</taxon>
        <taxon>Bacillati</taxon>
        <taxon>Bacillota</taxon>
        <taxon>Clostridia</taxon>
        <taxon>Eubacteriales</taxon>
        <taxon>Desulfitobacteriaceae</taxon>
        <taxon>Desulfosporosinus</taxon>
    </lineage>
</organism>
<dbReference type="AlphaFoldDB" id="A0A2U3LM06"/>
<protein>
    <submittedName>
        <fullName evidence="1">Uncharacterized protein</fullName>
    </submittedName>
</protein>